<dbReference type="GO" id="GO:0004719">
    <property type="term" value="F:protein-L-isoaspartate (D-aspartate) O-methyltransferase activity"/>
    <property type="evidence" value="ECO:0007669"/>
    <property type="project" value="UniProtKB-UniRule"/>
</dbReference>
<dbReference type="PANTHER" id="PTHR11579:SF0">
    <property type="entry name" value="PROTEIN-L-ISOASPARTATE(D-ASPARTATE) O-METHYLTRANSFERASE"/>
    <property type="match status" value="1"/>
</dbReference>
<dbReference type="Gene3D" id="3.40.50.150">
    <property type="entry name" value="Vaccinia Virus protein VP39"/>
    <property type="match status" value="1"/>
</dbReference>
<keyword evidence="5 7" id="KW-0808">Transferase</keyword>
<dbReference type="Pfam" id="PF01135">
    <property type="entry name" value="PCMT"/>
    <property type="match status" value="1"/>
</dbReference>
<dbReference type="Proteomes" id="UP000500857">
    <property type="component" value="Chromosome"/>
</dbReference>
<dbReference type="PROSITE" id="PS01279">
    <property type="entry name" value="PCMT"/>
    <property type="match status" value="1"/>
</dbReference>
<accession>A0A6H1U4K7</accession>
<dbReference type="GO" id="GO:0030091">
    <property type="term" value="P:protein repair"/>
    <property type="evidence" value="ECO:0007669"/>
    <property type="project" value="UniProtKB-UniRule"/>
</dbReference>
<evidence type="ECO:0000313" key="8">
    <source>
        <dbReference type="EMBL" id="QIZ73828.1"/>
    </source>
</evidence>
<evidence type="ECO:0000256" key="6">
    <source>
        <dbReference type="ARBA" id="ARBA00022691"/>
    </source>
</evidence>
<dbReference type="PANTHER" id="PTHR11579">
    <property type="entry name" value="PROTEIN-L-ISOASPARTATE O-METHYLTRANSFERASE"/>
    <property type="match status" value="1"/>
</dbReference>
<comment type="similarity">
    <text evidence="2 7">Belongs to the methyltransferase superfamily. L-isoaspartyl/D-aspartyl protein methyltransferase family.</text>
</comment>
<dbReference type="InterPro" id="IPR000682">
    <property type="entry name" value="PCMT"/>
</dbReference>
<evidence type="ECO:0000256" key="5">
    <source>
        <dbReference type="ARBA" id="ARBA00022679"/>
    </source>
</evidence>
<dbReference type="FunFam" id="3.40.50.150:FF:000010">
    <property type="entry name" value="Protein-L-isoaspartate O-methyltransferase"/>
    <property type="match status" value="1"/>
</dbReference>
<reference evidence="8 9" key="1">
    <citation type="submission" date="2020-04" db="EMBL/GenBank/DDBJ databases">
        <authorList>
            <person name="Basu S."/>
            <person name="Maruthanayagam V."/>
            <person name="Chakraborty S."/>
            <person name="Pramanik A."/>
            <person name="Mukherjee J."/>
            <person name="Brink B."/>
        </authorList>
    </citation>
    <scope>NUCLEOTIDE SEQUENCE [LARGE SCALE GENOMIC DNA]</scope>
    <source>
        <strain evidence="8 9">AP17</strain>
    </source>
</reference>
<comment type="catalytic activity">
    <reaction evidence="7">
        <text>[protein]-L-isoaspartate + S-adenosyl-L-methionine = [protein]-L-isoaspartate alpha-methyl ester + S-adenosyl-L-homocysteine</text>
        <dbReference type="Rhea" id="RHEA:12705"/>
        <dbReference type="Rhea" id="RHEA-COMP:12143"/>
        <dbReference type="Rhea" id="RHEA-COMP:12144"/>
        <dbReference type="ChEBI" id="CHEBI:57856"/>
        <dbReference type="ChEBI" id="CHEBI:59789"/>
        <dbReference type="ChEBI" id="CHEBI:90596"/>
        <dbReference type="ChEBI" id="CHEBI:90598"/>
        <dbReference type="EC" id="2.1.1.77"/>
    </reaction>
</comment>
<evidence type="ECO:0000256" key="7">
    <source>
        <dbReference type="HAMAP-Rule" id="MF_00090"/>
    </source>
</evidence>
<evidence type="ECO:0000256" key="2">
    <source>
        <dbReference type="ARBA" id="ARBA00005369"/>
    </source>
</evidence>
<protein>
    <recommendedName>
        <fullName evidence="7">Protein-L-isoaspartate O-methyltransferase</fullName>
        <ecNumber evidence="7">2.1.1.77</ecNumber>
    </recommendedName>
    <alternativeName>
        <fullName evidence="7">L-isoaspartyl protein carboxyl methyltransferase</fullName>
    </alternativeName>
    <alternativeName>
        <fullName evidence="7">Protein L-isoaspartyl methyltransferase</fullName>
    </alternativeName>
    <alternativeName>
        <fullName evidence="7">Protein-beta-aspartate methyltransferase</fullName>
        <shortName evidence="7">PIMT</shortName>
    </alternativeName>
</protein>
<gene>
    <name evidence="7" type="primary">pcm</name>
    <name evidence="8" type="ORF">HCG48_19055</name>
</gene>
<evidence type="ECO:0000256" key="4">
    <source>
        <dbReference type="ARBA" id="ARBA00022603"/>
    </source>
</evidence>
<evidence type="ECO:0000256" key="3">
    <source>
        <dbReference type="ARBA" id="ARBA00022490"/>
    </source>
</evidence>
<evidence type="ECO:0000313" key="9">
    <source>
        <dbReference type="Proteomes" id="UP000500857"/>
    </source>
</evidence>
<keyword evidence="9" id="KW-1185">Reference proteome</keyword>
<keyword evidence="3 7" id="KW-0963">Cytoplasm</keyword>
<dbReference type="KEGG" id="oxy:HCG48_19055"/>
<keyword evidence="6 7" id="KW-0949">S-adenosyl-L-methionine</keyword>
<dbReference type="HAMAP" id="MF_00090">
    <property type="entry name" value="PIMT"/>
    <property type="match status" value="1"/>
</dbReference>
<sequence length="219" mass="23762">MPTPVTKAQDTLNFDRARSQMVERQLRDRGIEDPAVLAAMQRVPRHRFVPSDLVDLAYQDSPLPIGYDQTISQPYIVAYMSEVAQIAPGDRVLEIGTGSGYQAAILAQLAREVYTIEIIPELAASASATLQELGYENIEVKAGDGYRGWPEAAPFEAIVVTAAPDRVPQALIEQLAIGGKLVIPVGTSVQQMTIITKTEEGIVEEQTLPVRFVPMTGGS</sequence>
<dbReference type="NCBIfam" id="NF001453">
    <property type="entry name" value="PRK00312.1"/>
    <property type="match status" value="1"/>
</dbReference>
<dbReference type="CDD" id="cd02440">
    <property type="entry name" value="AdoMet_MTases"/>
    <property type="match status" value="1"/>
</dbReference>
<dbReference type="GO" id="GO:0005737">
    <property type="term" value="C:cytoplasm"/>
    <property type="evidence" value="ECO:0007669"/>
    <property type="project" value="UniProtKB-SubCell"/>
</dbReference>
<keyword evidence="4 7" id="KW-0489">Methyltransferase</keyword>
<comment type="function">
    <text evidence="7">Catalyzes the methyl esterification of L-isoaspartyl residues in peptides and proteins that result from spontaneous decomposition of normal L-aspartyl and L-asparaginyl residues. It plays a role in the repair and/or degradation of damaged proteins.</text>
</comment>
<evidence type="ECO:0000256" key="1">
    <source>
        <dbReference type="ARBA" id="ARBA00004496"/>
    </source>
</evidence>
<feature type="active site" evidence="7">
    <location>
        <position position="72"/>
    </location>
</feature>
<comment type="subcellular location">
    <subcellularLocation>
        <location evidence="1 7">Cytoplasm</location>
    </subcellularLocation>
</comment>
<dbReference type="EMBL" id="CP051167">
    <property type="protein sequence ID" value="QIZ73828.1"/>
    <property type="molecule type" value="Genomic_DNA"/>
</dbReference>
<dbReference type="InterPro" id="IPR029063">
    <property type="entry name" value="SAM-dependent_MTases_sf"/>
</dbReference>
<dbReference type="NCBIfam" id="TIGR00080">
    <property type="entry name" value="pimt"/>
    <property type="match status" value="1"/>
</dbReference>
<dbReference type="EC" id="2.1.1.77" evidence="7"/>
<organism evidence="8 9">
    <name type="scientific">Oxynema aestuarii AP17</name>
    <dbReference type="NCBI Taxonomy" id="2064643"/>
    <lineage>
        <taxon>Bacteria</taxon>
        <taxon>Bacillati</taxon>
        <taxon>Cyanobacteriota</taxon>
        <taxon>Cyanophyceae</taxon>
        <taxon>Oscillatoriophycideae</taxon>
        <taxon>Oscillatoriales</taxon>
        <taxon>Oscillatoriaceae</taxon>
        <taxon>Oxynema</taxon>
        <taxon>Oxynema aestuarii</taxon>
    </lineage>
</organism>
<dbReference type="AlphaFoldDB" id="A0A6H1U4K7"/>
<dbReference type="SUPFAM" id="SSF53335">
    <property type="entry name" value="S-adenosyl-L-methionine-dependent methyltransferases"/>
    <property type="match status" value="1"/>
</dbReference>
<proteinExistence type="inferred from homology"/>
<dbReference type="GO" id="GO:0032259">
    <property type="term" value="P:methylation"/>
    <property type="evidence" value="ECO:0007669"/>
    <property type="project" value="UniProtKB-KW"/>
</dbReference>
<name>A0A6H1U4K7_9CYAN</name>